<organism evidence="2 3">
    <name type="scientific">Panicum virgatum</name>
    <name type="common">Blackwell switchgrass</name>
    <dbReference type="NCBI Taxonomy" id="38727"/>
    <lineage>
        <taxon>Eukaryota</taxon>
        <taxon>Viridiplantae</taxon>
        <taxon>Streptophyta</taxon>
        <taxon>Embryophyta</taxon>
        <taxon>Tracheophyta</taxon>
        <taxon>Spermatophyta</taxon>
        <taxon>Magnoliopsida</taxon>
        <taxon>Liliopsida</taxon>
        <taxon>Poales</taxon>
        <taxon>Poaceae</taxon>
        <taxon>PACMAD clade</taxon>
        <taxon>Panicoideae</taxon>
        <taxon>Panicodae</taxon>
        <taxon>Paniceae</taxon>
        <taxon>Panicinae</taxon>
        <taxon>Panicum</taxon>
        <taxon>Panicum sect. Hiantes</taxon>
    </lineage>
</organism>
<name>A0A8T0X107_PANVG</name>
<evidence type="ECO:0000313" key="2">
    <source>
        <dbReference type="EMBL" id="KAG2653810.1"/>
    </source>
</evidence>
<dbReference type="Gene3D" id="3.60.10.10">
    <property type="entry name" value="Endonuclease/exonuclease/phosphatase"/>
    <property type="match status" value="1"/>
</dbReference>
<keyword evidence="3" id="KW-1185">Reference proteome</keyword>
<dbReference type="InterPro" id="IPR005135">
    <property type="entry name" value="Endo/exonuclease/phosphatase"/>
</dbReference>
<dbReference type="PANTHER" id="PTHR33710">
    <property type="entry name" value="BNAC02G09200D PROTEIN"/>
    <property type="match status" value="1"/>
</dbReference>
<comment type="caution">
    <text evidence="2">The sequence shown here is derived from an EMBL/GenBank/DDBJ whole genome shotgun (WGS) entry which is preliminary data.</text>
</comment>
<evidence type="ECO:0000259" key="1">
    <source>
        <dbReference type="Pfam" id="PF03372"/>
    </source>
</evidence>
<dbReference type="AlphaFoldDB" id="A0A8T0X107"/>
<dbReference type="EMBL" id="CM029038">
    <property type="protein sequence ID" value="KAG2653810.1"/>
    <property type="molecule type" value="Genomic_DNA"/>
</dbReference>
<accession>A0A8T0X107</accession>
<dbReference type="InterPro" id="IPR036691">
    <property type="entry name" value="Endo/exonu/phosph_ase_sf"/>
</dbReference>
<dbReference type="Pfam" id="PF03372">
    <property type="entry name" value="Exo_endo_phos"/>
    <property type="match status" value="1"/>
</dbReference>
<protein>
    <recommendedName>
        <fullName evidence="1">Endonuclease/exonuclease/phosphatase domain-containing protein</fullName>
    </recommendedName>
</protein>
<gene>
    <name evidence="2" type="ORF">PVAP13_1NG409838</name>
</gene>
<dbReference type="PANTHER" id="PTHR33710:SF48">
    <property type="entry name" value="OS02G0307075 PROTEIN"/>
    <property type="match status" value="1"/>
</dbReference>
<dbReference type="GO" id="GO:0003824">
    <property type="term" value="F:catalytic activity"/>
    <property type="evidence" value="ECO:0007669"/>
    <property type="project" value="InterPro"/>
</dbReference>
<feature type="domain" description="Endonuclease/exonuclease/phosphatase" evidence="1">
    <location>
        <begin position="8"/>
        <end position="227"/>
    </location>
</feature>
<sequence>MIKENIVVWNVRGLNARARRNVVRELVSQEHVSLISLQETKLDGCDDRIILDMLGSSFDYSFLPACNNCGGILLAWKRDVWAASGPNRREFSLTAKVTHVASGEDWWLTNVYGPQGESDKIRFLEEPRSIKQGCPDRWLVCGDFNLIYKAEDKNNSLLNRRMMGRFRCFLDETELLELHLNGRLYTWSNERDAPTLERIDRVFASEDWSLLFPDHNLSALATECSDHAPLLLRTDCSLPHFKRFRFENFWTKCEGFLETVAQTWNAPLPWAQADAFRMLDFKLRATAKALTSWSAKHIGSVRLQLAIAKEIVLRFDCAQDARILAPHELALRRKAKLCLLGLPPFSEQSAGSGRASRTWQRGMQIQNFSICKHAIVAAKVTSVK</sequence>
<reference evidence="2" key="1">
    <citation type="submission" date="2020-05" db="EMBL/GenBank/DDBJ databases">
        <title>WGS assembly of Panicum virgatum.</title>
        <authorList>
            <person name="Lovell J.T."/>
            <person name="Jenkins J."/>
            <person name="Shu S."/>
            <person name="Juenger T.E."/>
            <person name="Schmutz J."/>
        </authorList>
    </citation>
    <scope>NUCLEOTIDE SEQUENCE</scope>
    <source>
        <strain evidence="2">AP13</strain>
    </source>
</reference>
<dbReference type="Proteomes" id="UP000823388">
    <property type="component" value="Chromosome 1N"/>
</dbReference>
<evidence type="ECO:0000313" key="3">
    <source>
        <dbReference type="Proteomes" id="UP000823388"/>
    </source>
</evidence>
<proteinExistence type="predicted"/>
<dbReference type="SUPFAM" id="SSF56219">
    <property type="entry name" value="DNase I-like"/>
    <property type="match status" value="1"/>
</dbReference>